<reference evidence="2" key="2">
    <citation type="submission" date="2022-01" db="EMBL/GenBank/DDBJ databases">
        <authorList>
            <person name="Yamashiro T."/>
            <person name="Shiraishi A."/>
            <person name="Satake H."/>
            <person name="Nakayama K."/>
        </authorList>
    </citation>
    <scope>NUCLEOTIDE SEQUENCE</scope>
</reference>
<reference evidence="2" key="1">
    <citation type="journal article" date="2022" name="Int. J. Mol. Sci.">
        <title>Draft Genome of Tanacetum Coccineum: Genomic Comparison of Closely Related Tanacetum-Family Plants.</title>
        <authorList>
            <person name="Yamashiro T."/>
            <person name="Shiraishi A."/>
            <person name="Nakayama K."/>
            <person name="Satake H."/>
        </authorList>
    </citation>
    <scope>NUCLEOTIDE SEQUENCE</scope>
</reference>
<gene>
    <name evidence="2" type="ORF">Tco_1111296</name>
</gene>
<organism evidence="2 3">
    <name type="scientific">Tanacetum coccineum</name>
    <dbReference type="NCBI Taxonomy" id="301880"/>
    <lineage>
        <taxon>Eukaryota</taxon>
        <taxon>Viridiplantae</taxon>
        <taxon>Streptophyta</taxon>
        <taxon>Embryophyta</taxon>
        <taxon>Tracheophyta</taxon>
        <taxon>Spermatophyta</taxon>
        <taxon>Magnoliopsida</taxon>
        <taxon>eudicotyledons</taxon>
        <taxon>Gunneridae</taxon>
        <taxon>Pentapetalae</taxon>
        <taxon>asterids</taxon>
        <taxon>campanulids</taxon>
        <taxon>Asterales</taxon>
        <taxon>Asteraceae</taxon>
        <taxon>Asteroideae</taxon>
        <taxon>Anthemideae</taxon>
        <taxon>Anthemidinae</taxon>
        <taxon>Tanacetum</taxon>
    </lineage>
</organism>
<feature type="compositionally biased region" description="Basic and acidic residues" evidence="1">
    <location>
        <begin position="468"/>
        <end position="480"/>
    </location>
</feature>
<dbReference type="PANTHER" id="PTHR31286">
    <property type="entry name" value="GLYCINE-RICH CELL WALL STRUCTURAL PROTEIN 1.8-LIKE"/>
    <property type="match status" value="1"/>
</dbReference>
<dbReference type="EMBL" id="BQNB010020916">
    <property type="protein sequence ID" value="GJU00958.1"/>
    <property type="molecule type" value="Genomic_DNA"/>
</dbReference>
<name>A0ABQ5INQ3_9ASTR</name>
<comment type="caution">
    <text evidence="2">The sequence shown here is derived from an EMBL/GenBank/DDBJ whole genome shotgun (WGS) entry which is preliminary data.</text>
</comment>
<dbReference type="PANTHER" id="PTHR31286:SF99">
    <property type="entry name" value="DUF4283 DOMAIN-CONTAINING PROTEIN"/>
    <property type="match status" value="1"/>
</dbReference>
<feature type="compositionally biased region" description="Polar residues" evidence="1">
    <location>
        <begin position="483"/>
        <end position="496"/>
    </location>
</feature>
<sequence length="781" mass="85174">MSTLTEFMIVVGADNHPPMLDKPQYESWKSHMELYIQENGTVRPKTYEELFDKENLQADCDLKATNIVLQGLPPDVYALVNHHKVAKDIWDRVKFLMQGTSLSKQELDPHLGFVLCLLVCGVSGAHLNLFIYLIMEAGFLDSNSRVKDKNKVDLAAKIVNIDGKFIGRKAVRGNPLATNAGDSALDTTAMGHANAHVYVGGNPLKSILETNQAKDDVSNMVREVPAANVGFKNNIEKGIGGIPGTSCTDSPKLQDGVGVSNTQPKDITKNGSSKAVGLLFASMFNSESVSKDAPVQGKSDVKIMGCFCFTKWTPNISLKLGVVTKVPVWVKLYNVLVVAYSEDGLSLIATQIGKPIMLDAFTSSMCVDSWGRISFARALIKIDVNLDLKKEVKMVIPDDEDDGSGYISEVIVMDDNVDNSAQNNDGFTEVVSRKNKGKKVVNQQPKNPIVGLRFHKPKSTFYRPINKKANDKQDKKKPADVKASSSHACGNKSTPISNAFSVLNSKEGAECGDPFPTNDAGSAQNDGGVQNPSLGTEEAIVECEKDSLWSKVKAAKEASKSNLRSTSDFEEESDEDEVYFPNEEYTSGMGGGFSLEEDDLDCYDGYEAHVFDMPGYDIRLNSLAVTTFLPGGDLIACMNKAMAFLSAVFTPRYPSTNNQLRSSSNARNQATVQDGRLAFLVDPKVADGQVAQTITHNAAFQTDDLYAYDSDCDDISLAKAVLMANLSSCNSDVISEEPYSDTSQNDMTNQSVHEFQYSELSPIVDYPDDEITSDSNIIPYS</sequence>
<keyword evidence="3" id="KW-1185">Reference proteome</keyword>
<accession>A0ABQ5INQ3</accession>
<dbReference type="Proteomes" id="UP001151760">
    <property type="component" value="Unassembled WGS sequence"/>
</dbReference>
<feature type="region of interest" description="Disordered" evidence="1">
    <location>
        <begin position="463"/>
        <end position="496"/>
    </location>
</feature>
<evidence type="ECO:0000313" key="2">
    <source>
        <dbReference type="EMBL" id="GJU00958.1"/>
    </source>
</evidence>
<evidence type="ECO:0000313" key="3">
    <source>
        <dbReference type="Proteomes" id="UP001151760"/>
    </source>
</evidence>
<evidence type="ECO:0000256" key="1">
    <source>
        <dbReference type="SAM" id="MobiDB-lite"/>
    </source>
</evidence>
<proteinExistence type="predicted"/>
<protein>
    <submittedName>
        <fullName evidence="2">Retrovirus-related pol polyprotein from transposon TNT 1-94</fullName>
    </submittedName>
</protein>
<dbReference type="InterPro" id="IPR040256">
    <property type="entry name" value="At4g02000-like"/>
</dbReference>